<dbReference type="Gene3D" id="1.10.10.60">
    <property type="entry name" value="Homeodomain-like"/>
    <property type="match status" value="2"/>
</dbReference>
<feature type="compositionally biased region" description="Low complexity" evidence="4">
    <location>
        <begin position="1665"/>
        <end position="1683"/>
    </location>
</feature>
<dbReference type="GO" id="GO:0000785">
    <property type="term" value="C:chromatin"/>
    <property type="evidence" value="ECO:0007669"/>
    <property type="project" value="TreeGrafter"/>
</dbReference>
<feature type="compositionally biased region" description="Acidic residues" evidence="4">
    <location>
        <begin position="871"/>
        <end position="893"/>
    </location>
</feature>
<feature type="region of interest" description="Disordered" evidence="4">
    <location>
        <begin position="1313"/>
        <end position="1334"/>
    </location>
</feature>
<feature type="compositionally biased region" description="Low complexity" evidence="4">
    <location>
        <begin position="1453"/>
        <end position="1470"/>
    </location>
</feature>
<evidence type="ECO:0008006" key="9">
    <source>
        <dbReference type="Google" id="ProtNLM"/>
    </source>
</evidence>
<feature type="region of interest" description="Disordered" evidence="4">
    <location>
        <begin position="1"/>
        <end position="53"/>
    </location>
</feature>
<feature type="region of interest" description="Disordered" evidence="4">
    <location>
        <begin position="213"/>
        <end position="267"/>
    </location>
</feature>
<dbReference type="GO" id="GO:0005654">
    <property type="term" value="C:nucleoplasm"/>
    <property type="evidence" value="ECO:0007669"/>
    <property type="project" value="UniProtKB-ARBA"/>
</dbReference>
<dbReference type="EMBL" id="CANHGI010000003">
    <property type="protein sequence ID" value="CAI5444994.1"/>
    <property type="molecule type" value="Genomic_DNA"/>
</dbReference>
<feature type="compositionally biased region" description="Polar residues" evidence="4">
    <location>
        <begin position="1"/>
        <end position="24"/>
    </location>
</feature>
<dbReference type="CDD" id="cd00167">
    <property type="entry name" value="SANT"/>
    <property type="match status" value="1"/>
</dbReference>
<evidence type="ECO:0000259" key="5">
    <source>
        <dbReference type="PROSITE" id="PS50090"/>
    </source>
</evidence>
<proteinExistence type="inferred from homology"/>
<feature type="region of interest" description="Disordered" evidence="4">
    <location>
        <begin position="806"/>
        <end position="968"/>
    </location>
</feature>
<sequence length="1906" mass="216182">MAPSPSSSPKHGPENSPNSEQNNDSKIEDEEEEIKEETKVETESEEESDEDVQFIKIEKREDEYEKLELMETPGPSSHHLVYTRKRIYNPPPKKPPASPVAGVEYSRYGYGPSTSTGYPATVNRASARRTFDLALKDAKLSSESFSKFFKNSSLLSKKDQYLLSSGALECPPSTSRAKLSNETDFNRYKKCRSEPPIEWKSLNEKMEKIVVKNEENDESKEEILKNSMKKSKTEEFWTKKRNGKSKLEKKSSDPSKNVEKSHTEGLYSHTKERMKGANEAMNNIRGRKKKIMDDLEYVEKEKKIGDTNCDAMQKLAEKKQEVKEEEEIEEPFEDFNEEIPISQKMMNESKNLATKRLKNYAKCLEKANEMEEIEGFGIIPRKNLEMIRMEKQIRANFREKFDNREAVARVKYLQVYQQQREEYMKKLENWEKSSERIELEARVREIVEKTFPEVRKEREDRERQARGDRLRGEDAAAVAARKTYEDKLLHSRAVIPPLYNRAEQAKDVFIEREGAIIDDLEVEHFASIAEQKDKWTIEERKLFKTRIPDHIKNFGAMSEYFYDKTPSDCVAFYYLSKNEEFYKNLFIKKKKRYSNKYRPGQMPNNEELALYRMMPQISTTSIEYLEIRPKICFCCCRQIDGIETNGTGIPREAFDLFQLSSEHAEAVCYKCREEALKLRNSKCHGDLCASKKKMKPSKCLPATLKDLNLKQRAFLFDKIDAPRACLKFCATCFKRFSKLVDSLKNGDSELTEELNKYVGQVQWTEKEIEKLTKLINKFGVQNWPAISKGMKEQRTAMECRRQYEKLNGMKHEEDEEKPEEKKEKEKVEEMEGEEEKKEEIEGEEEEENEQEKDEDDGGGGEKDGDEKENEKENEEENEEEEIEKDDIQNEDEIIEKQQDIMKPGPSLINTPPIQQTLQPPPANPPMVAPIAIATPPSQSAPIPIISIAKPRESKESSLEPPAKRPPVSPNLLAQQQQQLLPPPKVATPQPIRPTPQQQQQFISSALSSSSTPKLHHPEPIRPIVGSLTTGTPFARVTQQQQNNTIDEQVRQDQQQQQQLQQQQIHQVQYQAVLDLCQNPQQMQLLCQSNPEFQNYLSMYISSITQPNSGVNNQPILNYLTDYMFKFQQQQQQQQQQLRHATPPVQQPQPRNRAATMPQKSQPQVQAQAQVQNQNQSALLVQQGELYQLKTEQNRVEQEYQRRNELIELKTREIMLLESRKRELDSTYSAMFRENVQPNSNALHITLNQNHNDLKKAHHEKATLTEKQTEVAKSIVAIRENIKTRETLIQQIQQQAQVQQQVQQQQFQRPITASPANSNLHHQKASSSSSSAKSVIGIKQPYPQQTQKQQQQQIAPISTQQIHQIQQKLNPQPKFDAETYSQLHVQHQLFMADQKKMLEKMMKMQEQLTNNKDPVLLQQYQKAVNEYNERTLQLSQMNNAMQYYHNQQQQSKAAAAAQAAQQQQQQQQTAQPEQTKRKSGYETISGLHQAAAAAPQQQKHMQMAARPTARSIVAGTSGQAQTQVQVQVSAAQKQQQQVAQQQAQAQQMQLIQQAYQMQLAAAAAQVATTQANVAAAQGNQQAVSKQQQQQQQNYLALCQQLFSGNLPQAYAVLQAQAQAQQAQQQQQVQQQAQAVASLVPSPANTNHSDDCMVVFESGVQPTATPQPITTQAAPVQPASVPPQSKIRRPTPQIGKPDMYEQFNLIRPPPEIARPIPTTSAFQAPSPAAAASSTVITTAANIPATATVSIPPPVPPTVSVAPLVATTPIAAVPLVPAAPTPIISTLPKAPSPIVSLIGNKDLANHNTEPVFSDMSEDEDEAICRAAASAATTATKKVIGGTPSSGTTPAPRMISVFDLEDNDENNLTKPSTTSSSSIRPTVTSKLDHISFDLLPTGPMEIEDMSDDDL</sequence>
<dbReference type="PANTHER" id="PTHR13992">
    <property type="entry name" value="NUCLEAR RECEPTOR CO-REPRESSOR RELATED NCOR"/>
    <property type="match status" value="1"/>
</dbReference>
<dbReference type="InterPro" id="IPR001005">
    <property type="entry name" value="SANT/Myb"/>
</dbReference>
<evidence type="ECO:0000313" key="8">
    <source>
        <dbReference type="Proteomes" id="UP001152747"/>
    </source>
</evidence>
<feature type="region of interest" description="Disordered" evidence="4">
    <location>
        <begin position="1131"/>
        <end position="1165"/>
    </location>
</feature>
<feature type="compositionally biased region" description="Low complexity" evidence="4">
    <location>
        <begin position="994"/>
        <end position="1012"/>
    </location>
</feature>
<evidence type="ECO:0000313" key="7">
    <source>
        <dbReference type="EMBL" id="CAI5444994.1"/>
    </source>
</evidence>
<dbReference type="InterPro" id="IPR051571">
    <property type="entry name" value="N-CoR_corepressor"/>
</dbReference>
<comment type="caution">
    <text evidence="7">The sequence shown here is derived from an EMBL/GenBank/DDBJ whole genome shotgun (WGS) entry which is preliminary data.</text>
</comment>
<feature type="coiled-coil region" evidence="3">
    <location>
        <begin position="413"/>
        <end position="440"/>
    </location>
</feature>
<comment type="subcellular location">
    <subcellularLocation>
        <location evidence="1">Nucleus</location>
    </subcellularLocation>
</comment>
<feature type="compositionally biased region" description="Acidic residues" evidence="4">
    <location>
        <begin position="43"/>
        <end position="52"/>
    </location>
</feature>
<gene>
    <name evidence="7" type="ORF">CAMP_LOCUS7631</name>
</gene>
<feature type="domain" description="Myb-like" evidence="5">
    <location>
        <begin position="755"/>
        <end position="807"/>
    </location>
</feature>
<feature type="compositionally biased region" description="Low complexity" evidence="4">
    <location>
        <begin position="1487"/>
        <end position="1504"/>
    </location>
</feature>
<feature type="region of interest" description="Disordered" evidence="4">
    <location>
        <begin position="1665"/>
        <end position="1694"/>
    </location>
</feature>
<feature type="compositionally biased region" description="Acidic residues" evidence="4">
    <location>
        <begin position="840"/>
        <end position="858"/>
    </location>
</feature>
<dbReference type="OrthoDB" id="10258692at2759"/>
<dbReference type="Proteomes" id="UP001152747">
    <property type="component" value="Unassembled WGS sequence"/>
</dbReference>
<dbReference type="GO" id="GO:0006357">
    <property type="term" value="P:regulation of transcription by RNA polymerase II"/>
    <property type="evidence" value="ECO:0007669"/>
    <property type="project" value="TreeGrafter"/>
</dbReference>
<dbReference type="InterPro" id="IPR009057">
    <property type="entry name" value="Homeodomain-like_sf"/>
</dbReference>
<dbReference type="GO" id="GO:0032991">
    <property type="term" value="C:protein-containing complex"/>
    <property type="evidence" value="ECO:0007669"/>
    <property type="project" value="UniProtKB-ARBA"/>
</dbReference>
<feature type="compositionally biased region" description="Basic and acidic residues" evidence="4">
    <location>
        <begin position="859"/>
        <end position="870"/>
    </location>
</feature>
<dbReference type="Pfam" id="PF00249">
    <property type="entry name" value="Myb_DNA-binding"/>
    <property type="match status" value="1"/>
</dbReference>
<comment type="similarity">
    <text evidence="2">Belongs to the N-CoR nuclear receptor corepressors family.</text>
</comment>
<evidence type="ECO:0000256" key="4">
    <source>
        <dbReference type="SAM" id="MobiDB-lite"/>
    </source>
</evidence>
<evidence type="ECO:0000256" key="2">
    <source>
        <dbReference type="ARBA" id="ARBA00010097"/>
    </source>
</evidence>
<evidence type="ECO:0000259" key="6">
    <source>
        <dbReference type="PROSITE" id="PS51293"/>
    </source>
</evidence>
<feature type="compositionally biased region" description="Basic and acidic residues" evidence="4">
    <location>
        <begin position="806"/>
        <end position="839"/>
    </location>
</feature>
<dbReference type="PROSITE" id="PS51293">
    <property type="entry name" value="SANT"/>
    <property type="match status" value="1"/>
</dbReference>
<feature type="compositionally biased region" description="Basic and acidic residues" evidence="4">
    <location>
        <begin position="245"/>
        <end position="267"/>
    </location>
</feature>
<dbReference type="PROSITE" id="PS50090">
    <property type="entry name" value="MYB_LIKE"/>
    <property type="match status" value="1"/>
</dbReference>
<feature type="compositionally biased region" description="Pro residues" evidence="4">
    <location>
        <begin position="918"/>
        <end position="927"/>
    </location>
</feature>
<feature type="compositionally biased region" description="Low complexity" evidence="4">
    <location>
        <begin position="1865"/>
        <end position="1878"/>
    </location>
</feature>
<dbReference type="PANTHER" id="PTHR13992:SF39">
    <property type="entry name" value="SMRTER, ISOFORM G"/>
    <property type="match status" value="1"/>
</dbReference>
<keyword evidence="8" id="KW-1185">Reference proteome</keyword>
<dbReference type="SUPFAM" id="SSF46689">
    <property type="entry name" value="Homeodomain-like"/>
    <property type="match status" value="2"/>
</dbReference>
<organism evidence="7 8">
    <name type="scientific">Caenorhabditis angaria</name>
    <dbReference type="NCBI Taxonomy" id="860376"/>
    <lineage>
        <taxon>Eukaryota</taxon>
        <taxon>Metazoa</taxon>
        <taxon>Ecdysozoa</taxon>
        <taxon>Nematoda</taxon>
        <taxon>Chromadorea</taxon>
        <taxon>Rhabditida</taxon>
        <taxon>Rhabditina</taxon>
        <taxon>Rhabditomorpha</taxon>
        <taxon>Rhabditoidea</taxon>
        <taxon>Rhabditidae</taxon>
        <taxon>Peloderinae</taxon>
        <taxon>Caenorhabditis</taxon>
    </lineage>
</organism>
<reference evidence="7" key="1">
    <citation type="submission" date="2022-11" db="EMBL/GenBank/DDBJ databases">
        <authorList>
            <person name="Kikuchi T."/>
        </authorList>
    </citation>
    <scope>NUCLEOTIDE SEQUENCE</scope>
    <source>
        <strain evidence="7">PS1010</strain>
    </source>
</reference>
<dbReference type="SMART" id="SM00717">
    <property type="entry name" value="SANT"/>
    <property type="match status" value="2"/>
</dbReference>
<feature type="compositionally biased region" description="Low complexity" evidence="4">
    <location>
        <begin position="1324"/>
        <end position="1334"/>
    </location>
</feature>
<feature type="region of interest" description="Disordered" evidence="4">
    <location>
        <begin position="1453"/>
        <end position="1507"/>
    </location>
</feature>
<feature type="compositionally biased region" description="Pro residues" evidence="4">
    <location>
        <begin position="982"/>
        <end position="993"/>
    </location>
</feature>
<feature type="domain" description="SANT" evidence="6">
    <location>
        <begin position="530"/>
        <end position="581"/>
    </location>
</feature>
<feature type="region of interest" description="Disordered" evidence="4">
    <location>
        <begin position="982"/>
        <end position="1022"/>
    </location>
</feature>
<feature type="compositionally biased region" description="Low complexity" evidence="4">
    <location>
        <begin position="928"/>
        <end position="948"/>
    </location>
</feature>
<keyword evidence="3" id="KW-0175">Coiled coil</keyword>
<evidence type="ECO:0000256" key="3">
    <source>
        <dbReference type="SAM" id="Coils"/>
    </source>
</evidence>
<protein>
    <recommendedName>
        <fullName evidence="9">SANT domain-containing protein</fullName>
    </recommendedName>
</protein>
<feature type="region of interest" description="Disordered" evidence="4">
    <location>
        <begin position="1859"/>
        <end position="1878"/>
    </location>
</feature>
<accession>A0A9P1IGJ0</accession>
<evidence type="ECO:0000256" key="1">
    <source>
        <dbReference type="ARBA" id="ARBA00004123"/>
    </source>
</evidence>
<name>A0A9P1IGJ0_9PELO</name>
<dbReference type="InterPro" id="IPR017884">
    <property type="entry name" value="SANT_dom"/>
</dbReference>